<dbReference type="EMBL" id="MOBO01000009">
    <property type="protein sequence ID" value="RON39713.1"/>
    <property type="molecule type" value="Genomic_DNA"/>
</dbReference>
<gene>
    <name evidence="1" type="ORF">BK664_11570</name>
</gene>
<dbReference type="AlphaFoldDB" id="A0A423JPV8"/>
<proteinExistence type="predicted"/>
<dbReference type="Proteomes" id="UP000286351">
    <property type="component" value="Unassembled WGS sequence"/>
</dbReference>
<comment type="caution">
    <text evidence="1">The sequence shown here is derived from an EMBL/GenBank/DDBJ whole genome shotgun (WGS) entry which is preliminary data.</text>
</comment>
<organism evidence="1 2">
    <name type="scientific">Pseudomonas brassicacearum</name>
    <dbReference type="NCBI Taxonomy" id="930166"/>
    <lineage>
        <taxon>Bacteria</taxon>
        <taxon>Pseudomonadati</taxon>
        <taxon>Pseudomonadota</taxon>
        <taxon>Gammaproteobacteria</taxon>
        <taxon>Pseudomonadales</taxon>
        <taxon>Pseudomonadaceae</taxon>
        <taxon>Pseudomonas</taxon>
    </lineage>
</organism>
<evidence type="ECO:0000313" key="2">
    <source>
        <dbReference type="Proteomes" id="UP000286351"/>
    </source>
</evidence>
<sequence>MTVASASASATLTADEVVVKSALGGAAWTLSVFNKTINLGAAPGPGGMDTGSSPASGYLAIYAIYNPTTGVSALLAKNATSAVQTETYSGANMPSGYTASALVSVWPTNGGGQFVVGVMQGRQVAAGGIQVLSSSVQQASFVSLSLSAAVPLNAKTAKGYMRIGSSSPGNNLGQISANSVGLDQTIIEGGYTNATSAFSVAMLTPQTLFYTATTSAGTLNSLIVISSYTF</sequence>
<name>A0A423JPV8_9PSED</name>
<evidence type="ECO:0000313" key="1">
    <source>
        <dbReference type="EMBL" id="RON39713.1"/>
    </source>
</evidence>
<reference evidence="1 2" key="1">
    <citation type="submission" date="2016-10" db="EMBL/GenBank/DDBJ databases">
        <title>Comparative genome analysis of multiple Pseudomonas spp. focuses on biocontrol and plant growth promoting traits.</title>
        <authorList>
            <person name="Tao X.-Y."/>
            <person name="Taylor C.G."/>
        </authorList>
    </citation>
    <scope>NUCLEOTIDE SEQUENCE [LARGE SCALE GENOMIC DNA]</scope>
    <source>
        <strain evidence="1 2">38D4</strain>
    </source>
</reference>
<protein>
    <submittedName>
        <fullName evidence="1">Uncharacterized protein</fullName>
    </submittedName>
</protein>
<accession>A0A423JPV8</accession>